<dbReference type="EMBL" id="DS232147">
    <property type="protein sequence ID" value="EDS36057.1"/>
    <property type="molecule type" value="Genomic_DNA"/>
</dbReference>
<reference evidence="4" key="2">
    <citation type="submission" date="2021-02" db="UniProtKB">
        <authorList>
            <consortium name="EnsemblMetazoa"/>
        </authorList>
    </citation>
    <scope>IDENTIFICATION</scope>
    <source>
        <strain evidence="4">JHB</strain>
    </source>
</reference>
<evidence type="ECO:0000256" key="1">
    <source>
        <dbReference type="SAM" id="MobiDB-lite"/>
    </source>
</evidence>
<reference evidence="3" key="1">
    <citation type="submission" date="2007-03" db="EMBL/GenBank/DDBJ databases">
        <title>Annotation of Culex pipiens quinquefasciatus.</title>
        <authorList>
            <consortium name="The Broad Institute Genome Sequencing Platform"/>
            <person name="Atkinson P.W."/>
            <person name="Hemingway J."/>
            <person name="Christensen B.M."/>
            <person name="Higgs S."/>
            <person name="Kodira C."/>
            <person name="Hannick L."/>
            <person name="Megy K."/>
            <person name="O'Leary S."/>
            <person name="Pearson M."/>
            <person name="Haas B.J."/>
            <person name="Mauceli E."/>
            <person name="Wortman J.R."/>
            <person name="Lee N.H."/>
            <person name="Guigo R."/>
            <person name="Stanke M."/>
            <person name="Alvarado L."/>
            <person name="Amedeo P."/>
            <person name="Antoine C.H."/>
            <person name="Arensburger P."/>
            <person name="Bidwell S.L."/>
            <person name="Crawford M."/>
            <person name="Camaro F."/>
            <person name="Devon K."/>
            <person name="Engels R."/>
            <person name="Hammond M."/>
            <person name="Howarth C."/>
            <person name="Koehrsen M."/>
            <person name="Lawson D."/>
            <person name="Montgomery P."/>
            <person name="Nene V."/>
            <person name="Nusbaum C."/>
            <person name="Puiu D."/>
            <person name="Romero-Severson J."/>
            <person name="Severson D.W."/>
            <person name="Shumway M."/>
            <person name="Sisk P."/>
            <person name="Stolte C."/>
            <person name="Zeng Q."/>
            <person name="Eisenstadt E."/>
            <person name="Fraser-Liggett C."/>
            <person name="Strausberg R."/>
            <person name="Galagan J."/>
            <person name="Birren B."/>
            <person name="Collins F.H."/>
        </authorList>
    </citation>
    <scope>NUCLEOTIDE SEQUENCE [LARGE SCALE GENOMIC DNA]</scope>
    <source>
        <strain evidence="3">JHB</strain>
    </source>
</reference>
<name>B0WWG5_CULQU</name>
<proteinExistence type="predicted"/>
<keyword evidence="2" id="KW-0732">Signal</keyword>
<dbReference type="Proteomes" id="UP000002320">
    <property type="component" value="Unassembled WGS sequence"/>
</dbReference>
<evidence type="ECO:0000313" key="5">
    <source>
        <dbReference type="Proteomes" id="UP000002320"/>
    </source>
</evidence>
<protein>
    <submittedName>
        <fullName evidence="3 4">Uncharacterized protein</fullName>
    </submittedName>
</protein>
<evidence type="ECO:0000313" key="3">
    <source>
        <dbReference type="EMBL" id="EDS36057.1"/>
    </source>
</evidence>
<dbReference type="AlphaFoldDB" id="B0WWG5"/>
<feature type="compositionally biased region" description="Low complexity" evidence="1">
    <location>
        <begin position="85"/>
        <end position="120"/>
    </location>
</feature>
<feature type="region of interest" description="Disordered" evidence="1">
    <location>
        <begin position="164"/>
        <end position="190"/>
    </location>
</feature>
<evidence type="ECO:0000313" key="4">
    <source>
        <dbReference type="EnsemblMetazoa" id="CPIJ010696-PA"/>
    </source>
</evidence>
<dbReference type="EnsemblMetazoa" id="CPIJ010696-RA">
    <property type="protein sequence ID" value="CPIJ010696-PA"/>
    <property type="gene ID" value="CPIJ010696"/>
</dbReference>
<keyword evidence="5" id="KW-1185">Reference proteome</keyword>
<organism>
    <name type="scientific">Culex quinquefasciatus</name>
    <name type="common">Southern house mosquito</name>
    <name type="synonym">Culex pungens</name>
    <dbReference type="NCBI Taxonomy" id="7176"/>
    <lineage>
        <taxon>Eukaryota</taxon>
        <taxon>Metazoa</taxon>
        <taxon>Ecdysozoa</taxon>
        <taxon>Arthropoda</taxon>
        <taxon>Hexapoda</taxon>
        <taxon>Insecta</taxon>
        <taxon>Pterygota</taxon>
        <taxon>Neoptera</taxon>
        <taxon>Endopterygota</taxon>
        <taxon>Diptera</taxon>
        <taxon>Nematocera</taxon>
        <taxon>Culicoidea</taxon>
        <taxon>Culicidae</taxon>
        <taxon>Culicinae</taxon>
        <taxon>Culicini</taxon>
        <taxon>Culex</taxon>
        <taxon>Culex</taxon>
    </lineage>
</organism>
<dbReference type="eggNOG" id="ENOG502T8HQ">
    <property type="taxonomic scope" value="Eukaryota"/>
</dbReference>
<feature type="region of interest" description="Disordered" evidence="1">
    <location>
        <begin position="82"/>
        <end position="128"/>
    </location>
</feature>
<dbReference type="HOGENOM" id="CLU_1526416_0_0_1"/>
<gene>
    <name evidence="4" type="primary">6044201</name>
    <name evidence="3" type="ORF">CpipJ_CPIJ010696</name>
</gene>
<accession>B0WWG5</accession>
<feature type="signal peptide" evidence="2">
    <location>
        <begin position="1"/>
        <end position="19"/>
    </location>
</feature>
<dbReference type="InParanoid" id="B0WWG5"/>
<evidence type="ECO:0000256" key="2">
    <source>
        <dbReference type="SAM" id="SignalP"/>
    </source>
</evidence>
<feature type="chain" id="PRO_5014567030" evidence="2">
    <location>
        <begin position="20"/>
        <end position="190"/>
    </location>
</feature>
<dbReference type="KEGG" id="cqu:CpipJ_CPIJ010696"/>
<dbReference type="VEuPathDB" id="VectorBase:CPIJ010696"/>
<sequence>MALRFTVLTVLAATALVSSHPLESDYRKYLRTRPPQAPGEVHVEEVLEVFRTRDRPPAYGVYSAGVNAFLANSALQRSKVTRPLTTRSVASTTASTTTTTTTVRPTRTTFPTPTRNNVNPDYTNPFQPSISMTKYPSYKAPKTIIIQEGSTGCSKGRIDDRVVTTERVPDEQELEEDDTYSYSNEEYFDQ</sequence>